<organism evidence="1 2">
    <name type="scientific">Diaphorobacter limosus</name>
    <dbReference type="NCBI Taxonomy" id="3036128"/>
    <lineage>
        <taxon>Bacteria</taxon>
        <taxon>Pseudomonadati</taxon>
        <taxon>Pseudomonadota</taxon>
        <taxon>Betaproteobacteria</taxon>
        <taxon>Burkholderiales</taxon>
        <taxon>Comamonadaceae</taxon>
        <taxon>Diaphorobacter</taxon>
    </lineage>
</organism>
<keyword evidence="2" id="KW-1185">Reference proteome</keyword>
<proteinExistence type="predicted"/>
<dbReference type="InterPro" id="IPR043519">
    <property type="entry name" value="NT_sf"/>
</dbReference>
<reference evidence="1 2" key="1">
    <citation type="submission" date="2023-03" db="EMBL/GenBank/DDBJ databases">
        <title>Diaphorobacter basophil sp. nov., isolated from a sewage-treatment plant.</title>
        <authorList>
            <person name="Yang K."/>
        </authorList>
    </citation>
    <scope>NUCLEOTIDE SEQUENCE [LARGE SCALE GENOMIC DNA]</scope>
    <source>
        <strain evidence="1 2">Y-1</strain>
    </source>
</reference>
<name>A0ABZ0J7Y1_9BURK</name>
<protein>
    <submittedName>
        <fullName evidence="1">Uncharacterized protein</fullName>
    </submittedName>
</protein>
<gene>
    <name evidence="1" type="ORF">P4826_06845</name>
</gene>
<dbReference type="EMBL" id="CP136921">
    <property type="protein sequence ID" value="WOO33774.1"/>
    <property type="molecule type" value="Genomic_DNA"/>
</dbReference>
<dbReference type="SUPFAM" id="SSF81301">
    <property type="entry name" value="Nucleotidyltransferase"/>
    <property type="match status" value="1"/>
</dbReference>
<dbReference type="Proteomes" id="UP001303211">
    <property type="component" value="Chromosome"/>
</dbReference>
<evidence type="ECO:0000313" key="1">
    <source>
        <dbReference type="EMBL" id="WOO33774.1"/>
    </source>
</evidence>
<sequence length="171" mass="19605">MQIRTLLQHAHSELTHDTLYKPKTTAKPSIKRTVAKSMALIEATDEFFEQAMKDLASASEPQRQLLDYLSTTYRKGTGLEPGQERSNQLVVDAFMEFLPQETSARIEEFLTAKNYIFEKIKEQNGQRHFFNQPAVLLAYFLVEKMPAQTRENWPIDSDDLAKIFSDLGAAF</sequence>
<accession>A0ABZ0J7Y1</accession>
<dbReference type="RefSeq" id="WP_317703113.1">
    <property type="nucleotide sequence ID" value="NZ_CP136921.1"/>
</dbReference>
<evidence type="ECO:0000313" key="2">
    <source>
        <dbReference type="Proteomes" id="UP001303211"/>
    </source>
</evidence>